<dbReference type="Proteomes" id="UP000813385">
    <property type="component" value="Unassembled WGS sequence"/>
</dbReference>
<proteinExistence type="predicted"/>
<evidence type="ECO:0000256" key="1">
    <source>
        <dbReference type="ARBA" id="ARBA00023152"/>
    </source>
</evidence>
<dbReference type="InterPro" id="IPR029033">
    <property type="entry name" value="His_PPase_superfam"/>
</dbReference>
<dbReference type="CDD" id="cd07067">
    <property type="entry name" value="HP_PGM_like"/>
    <property type="match status" value="1"/>
</dbReference>
<keyword evidence="2" id="KW-0413">Isomerase</keyword>
<dbReference type="OrthoDB" id="496981at2759"/>
<accession>A0A8K0TEC9</accession>
<dbReference type="SMART" id="SM00855">
    <property type="entry name" value="PGAM"/>
    <property type="match status" value="1"/>
</dbReference>
<dbReference type="InterPro" id="IPR050275">
    <property type="entry name" value="PGM_Phosphatase"/>
</dbReference>
<dbReference type="SUPFAM" id="SSF53254">
    <property type="entry name" value="Phosphoglycerate mutase-like"/>
    <property type="match status" value="1"/>
</dbReference>
<dbReference type="InterPro" id="IPR013078">
    <property type="entry name" value="His_Pase_superF_clade-1"/>
</dbReference>
<dbReference type="PANTHER" id="PTHR48100">
    <property type="entry name" value="BROAD-SPECIFICITY PHOSPHATASE YOR283W-RELATED"/>
    <property type="match status" value="1"/>
</dbReference>
<dbReference type="AlphaFoldDB" id="A0A8K0TEC9"/>
<organism evidence="3 4">
    <name type="scientific">Plectosphaerella cucumerina</name>
    <dbReference type="NCBI Taxonomy" id="40658"/>
    <lineage>
        <taxon>Eukaryota</taxon>
        <taxon>Fungi</taxon>
        <taxon>Dikarya</taxon>
        <taxon>Ascomycota</taxon>
        <taxon>Pezizomycotina</taxon>
        <taxon>Sordariomycetes</taxon>
        <taxon>Hypocreomycetidae</taxon>
        <taxon>Glomerellales</taxon>
        <taxon>Plectosphaerellaceae</taxon>
        <taxon>Plectosphaerella</taxon>
    </lineage>
</organism>
<gene>
    <name evidence="3" type="ORF">B0T11DRAFT_120986</name>
</gene>
<evidence type="ECO:0000256" key="2">
    <source>
        <dbReference type="ARBA" id="ARBA00023235"/>
    </source>
</evidence>
<dbReference type="InterPro" id="IPR001345">
    <property type="entry name" value="PG/BPGM_mutase_AS"/>
</dbReference>
<dbReference type="EMBL" id="JAGPXD010000005">
    <property type="protein sequence ID" value="KAH7353819.1"/>
    <property type="molecule type" value="Genomic_DNA"/>
</dbReference>
<evidence type="ECO:0000313" key="4">
    <source>
        <dbReference type="Proteomes" id="UP000813385"/>
    </source>
</evidence>
<keyword evidence="4" id="KW-1185">Reference proteome</keyword>
<dbReference type="Pfam" id="PF00300">
    <property type="entry name" value="His_Phos_1"/>
    <property type="match status" value="1"/>
</dbReference>
<comment type="caution">
    <text evidence="3">The sequence shown here is derived from an EMBL/GenBank/DDBJ whole genome shotgun (WGS) entry which is preliminary data.</text>
</comment>
<dbReference type="PROSITE" id="PS00175">
    <property type="entry name" value="PG_MUTASE"/>
    <property type="match status" value="1"/>
</dbReference>
<dbReference type="PANTHER" id="PTHR48100:SF1">
    <property type="entry name" value="HISTIDINE PHOSPHATASE FAMILY PROTEIN-RELATED"/>
    <property type="match status" value="1"/>
</dbReference>
<keyword evidence="1" id="KW-0324">Glycolysis</keyword>
<dbReference type="GO" id="GO:0016791">
    <property type="term" value="F:phosphatase activity"/>
    <property type="evidence" value="ECO:0007669"/>
    <property type="project" value="TreeGrafter"/>
</dbReference>
<evidence type="ECO:0000313" key="3">
    <source>
        <dbReference type="EMBL" id="KAH7353819.1"/>
    </source>
</evidence>
<dbReference type="Gene3D" id="3.40.50.1240">
    <property type="entry name" value="Phosphoglycerate mutase-like"/>
    <property type="match status" value="1"/>
</dbReference>
<protein>
    <submittedName>
        <fullName evidence="3">Histidine phosphatase superfamily</fullName>
    </submittedName>
</protein>
<reference evidence="3" key="1">
    <citation type="journal article" date="2021" name="Nat. Commun.">
        <title>Genetic determinants of endophytism in the Arabidopsis root mycobiome.</title>
        <authorList>
            <person name="Mesny F."/>
            <person name="Miyauchi S."/>
            <person name="Thiergart T."/>
            <person name="Pickel B."/>
            <person name="Atanasova L."/>
            <person name="Karlsson M."/>
            <person name="Huettel B."/>
            <person name="Barry K.W."/>
            <person name="Haridas S."/>
            <person name="Chen C."/>
            <person name="Bauer D."/>
            <person name="Andreopoulos W."/>
            <person name="Pangilinan J."/>
            <person name="LaButti K."/>
            <person name="Riley R."/>
            <person name="Lipzen A."/>
            <person name="Clum A."/>
            <person name="Drula E."/>
            <person name="Henrissat B."/>
            <person name="Kohler A."/>
            <person name="Grigoriev I.V."/>
            <person name="Martin F.M."/>
            <person name="Hacquard S."/>
        </authorList>
    </citation>
    <scope>NUCLEOTIDE SEQUENCE</scope>
    <source>
        <strain evidence="3">MPI-CAGE-AT-0016</strain>
    </source>
</reference>
<name>A0A8K0TEC9_9PEZI</name>
<sequence length="219" mass="24791">MEHHELSTARGTACQVHILRHGQSLHNVNRDFKDRDPCLTETGVEQALGVKLPEKPGLIIVSPMTRTIQTAKLVFRDWFESTPIQVWPDLRESHDAICNHGVSRDAMATKFPDMDFTECPAEWDYPPHNFEDAVARAERVRQRLNAMAASGVYHNIYLVSHRGFIAFLVQGERFNVCDLRTFRFACVDEVEGLRFGINVDTETAQDFGPTVLTPVNPEG</sequence>
<dbReference type="GO" id="GO:0005737">
    <property type="term" value="C:cytoplasm"/>
    <property type="evidence" value="ECO:0007669"/>
    <property type="project" value="TreeGrafter"/>
</dbReference>